<reference evidence="2 3" key="1">
    <citation type="submission" date="2018-09" db="EMBL/GenBank/DDBJ databases">
        <title>Paenibacillus aracenensis nov. sp. isolated from a cave in southern Spain.</title>
        <authorList>
            <person name="Jurado V."/>
            <person name="Gutierrez-Patricio S."/>
            <person name="Gonzalez-Pimentel J.L."/>
            <person name="Miller A.Z."/>
            <person name="Laiz L."/>
            <person name="Saiz-Jimenez C."/>
        </authorList>
    </citation>
    <scope>NUCLEOTIDE SEQUENCE [LARGE SCALE GENOMIC DNA]</scope>
    <source>
        <strain evidence="2 3">JCM 19203</strain>
    </source>
</reference>
<dbReference type="InterPro" id="IPR012338">
    <property type="entry name" value="Beta-lactam/transpept-like"/>
</dbReference>
<dbReference type="RefSeq" id="WP_120113708.1">
    <property type="nucleotide sequence ID" value="NZ_QXQB01000005.1"/>
</dbReference>
<sequence>MANLQQKISSYMEAYTAKYPFSGSVIVALDGKPIYNQCFGYASVEHQVPVGPDTRFGIWSVSKSFAAMAIALLAEGGLIRFDDPVSDYMPSFKAYEPMTIRHLLQHRSGLPNFTNMPEYNAHLNKWPLVKEQTLALLQDKPLDYSPGESFAYNNTGYYVLGLIIEQVSGMSFASFVSSRILQPLGMLDTGVNNGRSIIPNLASAYAASGSELAPAEYIDMSTVTSAGGMYATAADLLKWDQALGSGKLISKELSDQAFDFTEDGYELGWFLDRRLGRRRISHSGAYRGFRSELHRYPDDGITVILLTNYDFVPSTKLAQSLADLALGEEAAVPEQPPLYSMTTEEYDELSGIYEGFGCKAEVGRDTEGFYFIWNNREIHRFYPFSRTEFRHSWHDLSYVFKLKDNGEWTFLGMKKRG</sequence>
<dbReference type="PANTHER" id="PTHR46825">
    <property type="entry name" value="D-ALANYL-D-ALANINE-CARBOXYPEPTIDASE/ENDOPEPTIDASE AMPH"/>
    <property type="match status" value="1"/>
</dbReference>
<dbReference type="SUPFAM" id="SSF56601">
    <property type="entry name" value="beta-lactamase/transpeptidase-like"/>
    <property type="match status" value="1"/>
</dbReference>
<keyword evidence="3" id="KW-1185">Reference proteome</keyword>
<dbReference type="AlphaFoldDB" id="A0A3A6PDN6"/>
<evidence type="ECO:0000313" key="3">
    <source>
        <dbReference type="Proteomes" id="UP000267798"/>
    </source>
</evidence>
<comment type="caution">
    <text evidence="2">The sequence shown here is derived from an EMBL/GenBank/DDBJ whole genome shotgun (WGS) entry which is preliminary data.</text>
</comment>
<keyword evidence="2" id="KW-0378">Hydrolase</keyword>
<dbReference type="EMBL" id="QXQB01000005">
    <property type="protein sequence ID" value="RJX37786.1"/>
    <property type="molecule type" value="Genomic_DNA"/>
</dbReference>
<proteinExistence type="predicted"/>
<accession>A0A3A6PDN6</accession>
<feature type="domain" description="Beta-lactamase-related" evidence="1">
    <location>
        <begin position="23"/>
        <end position="312"/>
    </location>
</feature>
<dbReference type="Pfam" id="PF00144">
    <property type="entry name" value="Beta-lactamase"/>
    <property type="match status" value="1"/>
</dbReference>
<dbReference type="Gene3D" id="3.40.710.10">
    <property type="entry name" value="DD-peptidase/beta-lactamase superfamily"/>
    <property type="match status" value="1"/>
</dbReference>
<protein>
    <submittedName>
        <fullName evidence="2">Class A beta-lactamase-related serine hydrolase</fullName>
    </submittedName>
</protein>
<dbReference type="Proteomes" id="UP000267798">
    <property type="component" value="Unassembled WGS sequence"/>
</dbReference>
<evidence type="ECO:0000313" key="2">
    <source>
        <dbReference type="EMBL" id="RJX37786.1"/>
    </source>
</evidence>
<dbReference type="GO" id="GO:0016787">
    <property type="term" value="F:hydrolase activity"/>
    <property type="evidence" value="ECO:0007669"/>
    <property type="project" value="UniProtKB-KW"/>
</dbReference>
<organism evidence="2 3">
    <name type="scientific">Paenibacillus pinisoli</name>
    <dbReference type="NCBI Taxonomy" id="1276110"/>
    <lineage>
        <taxon>Bacteria</taxon>
        <taxon>Bacillati</taxon>
        <taxon>Bacillota</taxon>
        <taxon>Bacilli</taxon>
        <taxon>Bacillales</taxon>
        <taxon>Paenibacillaceae</taxon>
        <taxon>Paenibacillus</taxon>
    </lineage>
</organism>
<dbReference type="InterPro" id="IPR050491">
    <property type="entry name" value="AmpC-like"/>
</dbReference>
<gene>
    <name evidence="2" type="ORF">D3P09_22765</name>
</gene>
<dbReference type="InterPro" id="IPR001466">
    <property type="entry name" value="Beta-lactam-related"/>
</dbReference>
<dbReference type="PANTHER" id="PTHR46825:SF9">
    <property type="entry name" value="BETA-LACTAMASE-RELATED DOMAIN-CONTAINING PROTEIN"/>
    <property type="match status" value="1"/>
</dbReference>
<name>A0A3A6PDN6_9BACL</name>
<evidence type="ECO:0000259" key="1">
    <source>
        <dbReference type="Pfam" id="PF00144"/>
    </source>
</evidence>
<dbReference type="OrthoDB" id="9803467at2"/>